<dbReference type="AlphaFoldDB" id="A0A0E9TIL5"/>
<evidence type="ECO:0000313" key="1">
    <source>
        <dbReference type="EMBL" id="JAH53282.1"/>
    </source>
</evidence>
<accession>A0A0E9TIL5</accession>
<sequence length="26" mass="2872">MLSWTSVKQGKLGWGLANVILRTLSL</sequence>
<reference evidence="1" key="2">
    <citation type="journal article" date="2015" name="Fish Shellfish Immunol.">
        <title>Early steps in the European eel (Anguilla anguilla)-Vibrio vulnificus interaction in the gills: Role of the RtxA13 toxin.</title>
        <authorList>
            <person name="Callol A."/>
            <person name="Pajuelo D."/>
            <person name="Ebbesson L."/>
            <person name="Teles M."/>
            <person name="MacKenzie S."/>
            <person name="Amaro C."/>
        </authorList>
    </citation>
    <scope>NUCLEOTIDE SEQUENCE</scope>
</reference>
<name>A0A0E9TIL5_ANGAN</name>
<protein>
    <submittedName>
        <fullName evidence="1">Uncharacterized protein</fullName>
    </submittedName>
</protein>
<organism evidence="1">
    <name type="scientific">Anguilla anguilla</name>
    <name type="common">European freshwater eel</name>
    <name type="synonym">Muraena anguilla</name>
    <dbReference type="NCBI Taxonomy" id="7936"/>
    <lineage>
        <taxon>Eukaryota</taxon>
        <taxon>Metazoa</taxon>
        <taxon>Chordata</taxon>
        <taxon>Craniata</taxon>
        <taxon>Vertebrata</taxon>
        <taxon>Euteleostomi</taxon>
        <taxon>Actinopterygii</taxon>
        <taxon>Neopterygii</taxon>
        <taxon>Teleostei</taxon>
        <taxon>Anguilliformes</taxon>
        <taxon>Anguillidae</taxon>
        <taxon>Anguilla</taxon>
    </lineage>
</organism>
<reference evidence="1" key="1">
    <citation type="submission" date="2014-11" db="EMBL/GenBank/DDBJ databases">
        <authorList>
            <person name="Amaro Gonzalez C."/>
        </authorList>
    </citation>
    <scope>NUCLEOTIDE SEQUENCE</scope>
</reference>
<dbReference type="EMBL" id="GBXM01055295">
    <property type="protein sequence ID" value="JAH53282.1"/>
    <property type="molecule type" value="Transcribed_RNA"/>
</dbReference>
<proteinExistence type="predicted"/>